<proteinExistence type="predicted"/>
<dbReference type="EMBL" id="JBBNAG010000006">
    <property type="protein sequence ID" value="KAK9125741.1"/>
    <property type="molecule type" value="Genomic_DNA"/>
</dbReference>
<organism evidence="1 2">
    <name type="scientific">Stephania cephalantha</name>
    <dbReference type="NCBI Taxonomy" id="152367"/>
    <lineage>
        <taxon>Eukaryota</taxon>
        <taxon>Viridiplantae</taxon>
        <taxon>Streptophyta</taxon>
        <taxon>Embryophyta</taxon>
        <taxon>Tracheophyta</taxon>
        <taxon>Spermatophyta</taxon>
        <taxon>Magnoliopsida</taxon>
        <taxon>Ranunculales</taxon>
        <taxon>Menispermaceae</taxon>
        <taxon>Menispermoideae</taxon>
        <taxon>Cissampelideae</taxon>
        <taxon>Stephania</taxon>
    </lineage>
</organism>
<gene>
    <name evidence="1" type="ORF">Scep_014587</name>
</gene>
<comment type="caution">
    <text evidence="1">The sequence shown here is derived from an EMBL/GenBank/DDBJ whole genome shotgun (WGS) entry which is preliminary data.</text>
</comment>
<evidence type="ECO:0000313" key="1">
    <source>
        <dbReference type="EMBL" id="KAK9125741.1"/>
    </source>
</evidence>
<name>A0AAP0P364_9MAGN</name>
<reference evidence="1 2" key="1">
    <citation type="submission" date="2024-01" db="EMBL/GenBank/DDBJ databases">
        <title>Genome assemblies of Stephania.</title>
        <authorList>
            <person name="Yang L."/>
        </authorList>
    </citation>
    <scope>NUCLEOTIDE SEQUENCE [LARGE SCALE GENOMIC DNA]</scope>
    <source>
        <strain evidence="1">JXDWG</strain>
        <tissue evidence="1">Leaf</tissue>
    </source>
</reference>
<keyword evidence="2" id="KW-1185">Reference proteome</keyword>
<dbReference type="Proteomes" id="UP001419268">
    <property type="component" value="Unassembled WGS sequence"/>
</dbReference>
<evidence type="ECO:0000313" key="2">
    <source>
        <dbReference type="Proteomes" id="UP001419268"/>
    </source>
</evidence>
<accession>A0AAP0P364</accession>
<dbReference type="AlphaFoldDB" id="A0AAP0P364"/>
<sequence length="60" mass="6571">MVDPLARASPNIFYTSLIVFTCSSDVSTNSNISSAKKRCDMSGPFLPRRIPHHLPSSTAF</sequence>
<protein>
    <submittedName>
        <fullName evidence="1">Uncharacterized protein</fullName>
    </submittedName>
</protein>